<proteinExistence type="predicted"/>
<dbReference type="InterPro" id="IPR011712">
    <property type="entry name" value="Sig_transdc_His_kin_sub3_dim/P"/>
</dbReference>
<feature type="chain" id="PRO_5045655454" description="histidine kinase" evidence="11">
    <location>
        <begin position="25"/>
        <end position="675"/>
    </location>
</feature>
<gene>
    <name evidence="13" type="ORF">ACFS6H_13805</name>
</gene>
<dbReference type="Gene3D" id="1.25.40.10">
    <property type="entry name" value="Tetratricopeptide repeat domain"/>
    <property type="match status" value="2"/>
</dbReference>
<keyword evidence="14" id="KW-1185">Reference proteome</keyword>
<dbReference type="EC" id="2.7.13.3" evidence="2"/>
<keyword evidence="9" id="KW-0802">TPR repeat</keyword>
<sequence>MSPRRLTTCLALFFLSVQLYTLKAQTLNEDSLVNSFRTEKNDSIRIYGALKWVNYLLNHKLATEQGFRVLDSIKKLPAIQQYPTLQIQGYNIAGNFYKSNNNWPGALDAFNTAFTAAGNLKDNNQRNKVKMMLLSNIGSIYTVNGDFKTALEYRLQALELVEQHPPLNYTNLGTVYINLSTDYLSLKMPDKAIEYAQKVEQIFDSLKAPLQLTAYSQFYDIYSYTRNQDSIKKTISKLTTLLAATNLSVAQKLDGEYMAAYMQGDYELSYNKNIPAAISFYTRALEKAQQLEDNRQIVFIQSKLGNAQLQQNNTGAAISHLLPAYTLSKAEQLTDQELELSKLLANSYYKQGSHQQAADFYAMANILADSIYNKAKTNELNFLEGKYQNQLKEKAITELTLTNSLNRIKILQRNKWLITGGAIAGVVLLLLFFLYKNSKQKQLLIQKDNEQQQQHILFLQQQQQVVSMQSMINGQETERTRIAKDLHDGLGGLFSTVKMHFSSLQHEQEALAQNAAFIKSYELVNTASEEVRRIAHNMMPEVLIKIGLIPAVQELCSSINAGRLLHTNLQVYGMDKRLNPSTEIMLYRIVQELLNNIIKHAHATEAILQFNKDGNRLSVTVEDNGRGFNTEAGDVQNGIGLESVKSRVTYLNGQLSIDSQQEVGTTVMMDFLIND</sequence>
<dbReference type="EMBL" id="JBHUOZ010000003">
    <property type="protein sequence ID" value="MFD2920795.1"/>
    <property type="molecule type" value="Genomic_DNA"/>
</dbReference>
<evidence type="ECO:0000256" key="4">
    <source>
        <dbReference type="ARBA" id="ARBA00022679"/>
    </source>
</evidence>
<dbReference type="Pfam" id="PF13424">
    <property type="entry name" value="TPR_12"/>
    <property type="match status" value="1"/>
</dbReference>
<comment type="catalytic activity">
    <reaction evidence="1">
        <text>ATP + protein L-histidine = ADP + protein N-phospho-L-histidine.</text>
        <dbReference type="EC" id="2.7.13.3"/>
    </reaction>
</comment>
<comment type="caution">
    <text evidence="13">The sequence shown here is derived from an EMBL/GenBank/DDBJ whole genome shotgun (WGS) entry which is preliminary data.</text>
</comment>
<dbReference type="PROSITE" id="PS50109">
    <property type="entry name" value="HIS_KIN"/>
    <property type="match status" value="1"/>
</dbReference>
<evidence type="ECO:0000256" key="9">
    <source>
        <dbReference type="PROSITE-ProRule" id="PRU00339"/>
    </source>
</evidence>
<dbReference type="RefSeq" id="WP_386099840.1">
    <property type="nucleotide sequence ID" value="NZ_JBHUOZ010000003.1"/>
</dbReference>
<dbReference type="SUPFAM" id="SSF48452">
    <property type="entry name" value="TPR-like"/>
    <property type="match status" value="2"/>
</dbReference>
<evidence type="ECO:0000256" key="7">
    <source>
        <dbReference type="ARBA" id="ARBA00022840"/>
    </source>
</evidence>
<dbReference type="InterPro" id="IPR005467">
    <property type="entry name" value="His_kinase_dom"/>
</dbReference>
<keyword evidence="5" id="KW-0547">Nucleotide-binding</keyword>
<evidence type="ECO:0000256" key="6">
    <source>
        <dbReference type="ARBA" id="ARBA00022777"/>
    </source>
</evidence>
<dbReference type="PANTHER" id="PTHR24421:SF10">
    <property type="entry name" value="NITRATE_NITRITE SENSOR PROTEIN NARQ"/>
    <property type="match status" value="1"/>
</dbReference>
<feature type="signal peptide" evidence="11">
    <location>
        <begin position="1"/>
        <end position="24"/>
    </location>
</feature>
<dbReference type="SUPFAM" id="SSF55874">
    <property type="entry name" value="ATPase domain of HSP90 chaperone/DNA topoisomerase II/histidine kinase"/>
    <property type="match status" value="1"/>
</dbReference>
<keyword evidence="10" id="KW-1133">Transmembrane helix</keyword>
<dbReference type="PROSITE" id="PS50005">
    <property type="entry name" value="TPR"/>
    <property type="match status" value="1"/>
</dbReference>
<dbReference type="Gene3D" id="3.30.565.10">
    <property type="entry name" value="Histidine kinase-like ATPase, C-terminal domain"/>
    <property type="match status" value="1"/>
</dbReference>
<dbReference type="InterPro" id="IPR050482">
    <property type="entry name" value="Sensor_HK_TwoCompSys"/>
</dbReference>
<evidence type="ECO:0000256" key="8">
    <source>
        <dbReference type="ARBA" id="ARBA00023012"/>
    </source>
</evidence>
<evidence type="ECO:0000256" key="11">
    <source>
        <dbReference type="SAM" id="SignalP"/>
    </source>
</evidence>
<protein>
    <recommendedName>
        <fullName evidence="2">histidine kinase</fullName>
        <ecNumber evidence="2">2.7.13.3</ecNumber>
    </recommendedName>
</protein>
<name>A0ABW6A8P0_9BACT</name>
<dbReference type="InterPro" id="IPR019734">
    <property type="entry name" value="TPR_rpt"/>
</dbReference>
<evidence type="ECO:0000313" key="14">
    <source>
        <dbReference type="Proteomes" id="UP001597511"/>
    </source>
</evidence>
<keyword evidence="3" id="KW-0597">Phosphoprotein</keyword>
<dbReference type="Pfam" id="PF07730">
    <property type="entry name" value="HisKA_3"/>
    <property type="match status" value="1"/>
</dbReference>
<keyword evidence="10" id="KW-0472">Membrane</keyword>
<dbReference type="SMART" id="SM00387">
    <property type="entry name" value="HATPase_c"/>
    <property type="match status" value="1"/>
</dbReference>
<dbReference type="CDD" id="cd16917">
    <property type="entry name" value="HATPase_UhpB-NarQ-NarX-like"/>
    <property type="match status" value="1"/>
</dbReference>
<feature type="transmembrane region" description="Helical" evidence="10">
    <location>
        <begin position="416"/>
        <end position="435"/>
    </location>
</feature>
<evidence type="ECO:0000256" key="5">
    <source>
        <dbReference type="ARBA" id="ARBA00022741"/>
    </source>
</evidence>
<dbReference type="Gene3D" id="1.20.5.1930">
    <property type="match status" value="1"/>
</dbReference>
<evidence type="ECO:0000256" key="3">
    <source>
        <dbReference type="ARBA" id="ARBA00022553"/>
    </source>
</evidence>
<keyword evidence="8" id="KW-0902">Two-component regulatory system</keyword>
<reference evidence="14" key="1">
    <citation type="journal article" date="2019" name="Int. J. Syst. Evol. Microbiol.">
        <title>The Global Catalogue of Microorganisms (GCM) 10K type strain sequencing project: providing services to taxonomists for standard genome sequencing and annotation.</title>
        <authorList>
            <consortium name="The Broad Institute Genomics Platform"/>
            <consortium name="The Broad Institute Genome Sequencing Center for Infectious Disease"/>
            <person name="Wu L."/>
            <person name="Ma J."/>
        </authorList>
    </citation>
    <scope>NUCLEOTIDE SEQUENCE [LARGE SCALE GENOMIC DNA]</scope>
    <source>
        <strain evidence="14">KCTC 23299</strain>
    </source>
</reference>
<evidence type="ECO:0000256" key="2">
    <source>
        <dbReference type="ARBA" id="ARBA00012438"/>
    </source>
</evidence>
<feature type="repeat" description="TPR" evidence="9">
    <location>
        <begin position="131"/>
        <end position="164"/>
    </location>
</feature>
<dbReference type="InterPro" id="IPR011990">
    <property type="entry name" value="TPR-like_helical_dom_sf"/>
</dbReference>
<dbReference type="PANTHER" id="PTHR24421">
    <property type="entry name" value="NITRATE/NITRITE SENSOR PROTEIN NARX-RELATED"/>
    <property type="match status" value="1"/>
</dbReference>
<dbReference type="InterPro" id="IPR003594">
    <property type="entry name" value="HATPase_dom"/>
</dbReference>
<keyword evidence="4" id="KW-0808">Transferase</keyword>
<evidence type="ECO:0000256" key="10">
    <source>
        <dbReference type="SAM" id="Phobius"/>
    </source>
</evidence>
<evidence type="ECO:0000256" key="1">
    <source>
        <dbReference type="ARBA" id="ARBA00000085"/>
    </source>
</evidence>
<keyword evidence="11" id="KW-0732">Signal</keyword>
<keyword evidence="10" id="KW-0812">Transmembrane</keyword>
<dbReference type="Pfam" id="PF02518">
    <property type="entry name" value="HATPase_c"/>
    <property type="match status" value="1"/>
</dbReference>
<accession>A0ABW6A8P0</accession>
<feature type="domain" description="Histidine kinase" evidence="12">
    <location>
        <begin position="586"/>
        <end position="675"/>
    </location>
</feature>
<dbReference type="InterPro" id="IPR036890">
    <property type="entry name" value="HATPase_C_sf"/>
</dbReference>
<dbReference type="Proteomes" id="UP001597511">
    <property type="component" value="Unassembled WGS sequence"/>
</dbReference>
<evidence type="ECO:0000313" key="13">
    <source>
        <dbReference type="EMBL" id="MFD2920795.1"/>
    </source>
</evidence>
<evidence type="ECO:0000259" key="12">
    <source>
        <dbReference type="PROSITE" id="PS50109"/>
    </source>
</evidence>
<keyword evidence="7" id="KW-0067">ATP-binding</keyword>
<dbReference type="SMART" id="SM00028">
    <property type="entry name" value="TPR"/>
    <property type="match status" value="5"/>
</dbReference>
<organism evidence="13 14">
    <name type="scientific">Terrimonas rubra</name>
    <dbReference type="NCBI Taxonomy" id="1035890"/>
    <lineage>
        <taxon>Bacteria</taxon>
        <taxon>Pseudomonadati</taxon>
        <taxon>Bacteroidota</taxon>
        <taxon>Chitinophagia</taxon>
        <taxon>Chitinophagales</taxon>
        <taxon>Chitinophagaceae</taxon>
        <taxon>Terrimonas</taxon>
    </lineage>
</organism>
<keyword evidence="6" id="KW-0418">Kinase</keyword>